<proteinExistence type="predicted"/>
<name>A0AA37M513_9HYPH</name>
<organism evidence="4 5">
    <name type="scientific">Methylobacterium frigidaeris</name>
    <dbReference type="NCBI Taxonomy" id="2038277"/>
    <lineage>
        <taxon>Bacteria</taxon>
        <taxon>Pseudomonadati</taxon>
        <taxon>Pseudomonadota</taxon>
        <taxon>Alphaproteobacteria</taxon>
        <taxon>Hyphomicrobiales</taxon>
        <taxon>Methylobacteriaceae</taxon>
        <taxon>Methylobacterium</taxon>
    </lineage>
</organism>
<feature type="transmembrane region" description="Helical" evidence="1">
    <location>
        <begin position="318"/>
        <end position="336"/>
    </location>
</feature>
<gene>
    <name evidence="4" type="ORF">MPEAHAMD_3228</name>
</gene>
<reference evidence="4" key="1">
    <citation type="journal article" date="2016" name="Front. Microbiol.">
        <title>Genome Sequence of the Piezophilic, Mesophilic Sulfate-Reducing Bacterium Desulfovibrio indicus J2T.</title>
        <authorList>
            <person name="Cao J."/>
            <person name="Maignien L."/>
            <person name="Shao Z."/>
            <person name="Alain K."/>
            <person name="Jebbar M."/>
        </authorList>
    </citation>
    <scope>NUCLEOTIDE SEQUENCE</scope>
    <source>
        <strain evidence="4">JCM 32048</strain>
    </source>
</reference>
<keyword evidence="1" id="KW-0472">Membrane</keyword>
<sequence length="644" mass="69551">MASGYRPDIDGLRAVAVLAVIFYHVGLVWMPGGFVGVDVFFVISGYVITRGLMREASGGGIALSDFYARRIRRILPALVATLALTSLAAIWLLLPPQLEDYAGSAAASALSVANLYFWRASGYFDAAALYRPLLHTWSLSVEEQFYFVLPVSLLLAIRLRLRPLWLPFGLVALLSFGLSLYAGRYAPTANFYLLPTRAWELLVGALLTMMPSGAARPLPPFLRAIAGLAGLAGILAPSLLYTDATPFPGIGAVPPCLGAALLIRLGEQQGHRAAATRLLAAPPLVAVGLISYSAYLVHWPLIVLGRIALMRDFTTPETAAVIGATLVLATLSYRFIEQPFRRWHPHSPQTTGQARPRRLRPVFAAGMLATLAMAGLGWAGVTSGGLPGRFPDFRLRPVPGTETWNHRTCFLFADQTWQAWNPEACIRAGAGDGMVLLWGDSFAAHYVPGLMRHADKLPGRLVQYTAAGCQPTLGTASHVVPHCRAFNDNALALIRRLGIRDVVLAARWGAQRDHGVPERLRETVAQVSALGARVHVIGQSPEFPLDPAFLAYHQRQAPPETAGRWRPVDGLRLNDALRAVLPATMTFIDPAALLCADETCPYARGETFLYADTGHFSSAGAALAVERFLEAGLFAHPRSAAAIP</sequence>
<dbReference type="Proteomes" id="UP001055286">
    <property type="component" value="Unassembled WGS sequence"/>
</dbReference>
<feature type="transmembrane region" description="Helical" evidence="1">
    <location>
        <begin position="74"/>
        <end position="94"/>
    </location>
</feature>
<accession>A0AA37M513</accession>
<comment type="caution">
    <text evidence="4">The sequence shown here is derived from an EMBL/GenBank/DDBJ whole genome shotgun (WGS) entry which is preliminary data.</text>
</comment>
<dbReference type="RefSeq" id="WP_238191520.1">
    <property type="nucleotide sequence ID" value="NZ_BPQJ01000014.1"/>
</dbReference>
<dbReference type="AlphaFoldDB" id="A0AA37M513"/>
<feature type="transmembrane region" description="Helical" evidence="1">
    <location>
        <begin position="221"/>
        <end position="241"/>
    </location>
</feature>
<feature type="domain" description="SGNH" evidence="3">
    <location>
        <begin position="420"/>
        <end position="629"/>
    </location>
</feature>
<keyword evidence="1" id="KW-0812">Transmembrane</keyword>
<feature type="domain" description="Acyltransferase 3" evidence="2">
    <location>
        <begin position="8"/>
        <end position="333"/>
    </location>
</feature>
<dbReference type="PANTHER" id="PTHR23028">
    <property type="entry name" value="ACETYLTRANSFERASE"/>
    <property type="match status" value="1"/>
</dbReference>
<keyword evidence="1" id="KW-1133">Transmembrane helix</keyword>
<protein>
    <recommendedName>
        <fullName evidence="6">Acyltransferase</fullName>
    </recommendedName>
</protein>
<dbReference type="Pfam" id="PF19040">
    <property type="entry name" value="SGNH"/>
    <property type="match status" value="1"/>
</dbReference>
<dbReference type="InterPro" id="IPR043968">
    <property type="entry name" value="SGNH"/>
</dbReference>
<evidence type="ECO:0000313" key="5">
    <source>
        <dbReference type="Proteomes" id="UP001055286"/>
    </source>
</evidence>
<evidence type="ECO:0000259" key="2">
    <source>
        <dbReference type="Pfam" id="PF01757"/>
    </source>
</evidence>
<reference evidence="4" key="2">
    <citation type="submission" date="2021-08" db="EMBL/GenBank/DDBJ databases">
        <authorList>
            <person name="Tani A."/>
            <person name="Ola A."/>
            <person name="Ogura Y."/>
            <person name="Katsura K."/>
            <person name="Hayashi T."/>
        </authorList>
    </citation>
    <scope>NUCLEOTIDE SEQUENCE</scope>
    <source>
        <strain evidence="4">JCM 32048</strain>
    </source>
</reference>
<evidence type="ECO:0000313" key="4">
    <source>
        <dbReference type="EMBL" id="GJD63067.1"/>
    </source>
</evidence>
<feature type="transmembrane region" description="Helical" evidence="1">
    <location>
        <begin position="12"/>
        <end position="29"/>
    </location>
</feature>
<dbReference type="InterPro" id="IPR002656">
    <property type="entry name" value="Acyl_transf_3_dom"/>
</dbReference>
<feature type="transmembrane region" description="Helical" evidence="1">
    <location>
        <begin position="278"/>
        <end position="298"/>
    </location>
</feature>
<dbReference type="GO" id="GO:0016020">
    <property type="term" value="C:membrane"/>
    <property type="evidence" value="ECO:0007669"/>
    <property type="project" value="TreeGrafter"/>
</dbReference>
<feature type="transmembrane region" description="Helical" evidence="1">
    <location>
        <begin position="362"/>
        <end position="381"/>
    </location>
</feature>
<dbReference type="InterPro" id="IPR050879">
    <property type="entry name" value="Acyltransferase_3"/>
</dbReference>
<dbReference type="Pfam" id="PF01757">
    <property type="entry name" value="Acyl_transf_3"/>
    <property type="match status" value="1"/>
</dbReference>
<evidence type="ECO:0000259" key="3">
    <source>
        <dbReference type="Pfam" id="PF19040"/>
    </source>
</evidence>
<feature type="transmembrane region" description="Helical" evidence="1">
    <location>
        <begin position="164"/>
        <end position="183"/>
    </location>
</feature>
<evidence type="ECO:0008006" key="6">
    <source>
        <dbReference type="Google" id="ProtNLM"/>
    </source>
</evidence>
<keyword evidence="5" id="KW-1185">Reference proteome</keyword>
<dbReference type="PANTHER" id="PTHR23028:SF53">
    <property type="entry name" value="ACYL_TRANSF_3 DOMAIN-CONTAINING PROTEIN"/>
    <property type="match status" value="1"/>
</dbReference>
<dbReference type="GO" id="GO:0009103">
    <property type="term" value="P:lipopolysaccharide biosynthetic process"/>
    <property type="evidence" value="ECO:0007669"/>
    <property type="project" value="TreeGrafter"/>
</dbReference>
<dbReference type="GO" id="GO:0016747">
    <property type="term" value="F:acyltransferase activity, transferring groups other than amino-acyl groups"/>
    <property type="evidence" value="ECO:0007669"/>
    <property type="project" value="InterPro"/>
</dbReference>
<evidence type="ECO:0000256" key="1">
    <source>
        <dbReference type="SAM" id="Phobius"/>
    </source>
</evidence>
<dbReference type="EMBL" id="BPQJ01000014">
    <property type="protein sequence ID" value="GJD63067.1"/>
    <property type="molecule type" value="Genomic_DNA"/>
</dbReference>